<feature type="domain" description="ABC transporter" evidence="9">
    <location>
        <begin position="2"/>
        <end position="241"/>
    </location>
</feature>
<dbReference type="PROSITE" id="PS50893">
    <property type="entry name" value="ABC_TRANSPORTER_2"/>
    <property type="match status" value="1"/>
</dbReference>
<dbReference type="PANTHER" id="PTHR43166">
    <property type="entry name" value="AMINO ACID IMPORT ATP-BINDING PROTEIN"/>
    <property type="match status" value="1"/>
</dbReference>
<dbReference type="PROSITE" id="PS00211">
    <property type="entry name" value="ABC_TRANSPORTER_1"/>
    <property type="match status" value="1"/>
</dbReference>
<dbReference type="InterPro" id="IPR017871">
    <property type="entry name" value="ABC_transporter-like_CS"/>
</dbReference>
<keyword evidence="7" id="KW-0029">Amino-acid transport</keyword>
<dbReference type="SMART" id="SM00930">
    <property type="entry name" value="NIL"/>
    <property type="match status" value="1"/>
</dbReference>
<evidence type="ECO:0000313" key="10">
    <source>
        <dbReference type="EMBL" id="MCC8403816.1"/>
    </source>
</evidence>
<keyword evidence="11" id="KW-1185">Reference proteome</keyword>
<dbReference type="Gene3D" id="3.30.70.260">
    <property type="match status" value="1"/>
</dbReference>
<dbReference type="InterPro" id="IPR050086">
    <property type="entry name" value="MetN_ABC_transporter-like"/>
</dbReference>
<evidence type="ECO:0000259" key="9">
    <source>
        <dbReference type="PROSITE" id="PS50893"/>
    </source>
</evidence>
<dbReference type="InterPro" id="IPR041701">
    <property type="entry name" value="MetN_ABC"/>
</dbReference>
<dbReference type="InterPro" id="IPR003439">
    <property type="entry name" value="ABC_transporter-like_ATP-bd"/>
</dbReference>
<dbReference type="Pfam" id="PF09383">
    <property type="entry name" value="NIL"/>
    <property type="match status" value="1"/>
</dbReference>
<evidence type="ECO:0000256" key="4">
    <source>
        <dbReference type="ARBA" id="ARBA00022741"/>
    </source>
</evidence>
<dbReference type="GO" id="GO:0005524">
    <property type="term" value="F:ATP binding"/>
    <property type="evidence" value="ECO:0007669"/>
    <property type="project" value="UniProtKB-KW"/>
</dbReference>
<dbReference type="InterPro" id="IPR018449">
    <property type="entry name" value="NIL_domain"/>
</dbReference>
<dbReference type="PANTHER" id="PTHR43166:SF30">
    <property type="entry name" value="METHIONINE IMPORT ATP-BINDING PROTEIN METN"/>
    <property type="match status" value="1"/>
</dbReference>
<name>A0ABS8KGC4_9BURK</name>
<dbReference type="Gene3D" id="3.40.50.300">
    <property type="entry name" value="P-loop containing nucleotide triphosphate hydrolases"/>
    <property type="match status" value="1"/>
</dbReference>
<keyword evidence="4" id="KW-0547">Nucleotide-binding</keyword>
<dbReference type="SUPFAM" id="SSF55021">
    <property type="entry name" value="ACT-like"/>
    <property type="match status" value="1"/>
</dbReference>
<keyword evidence="3" id="KW-0997">Cell inner membrane</keyword>
<keyword evidence="5 10" id="KW-0067">ATP-binding</keyword>
<dbReference type="SMART" id="SM00382">
    <property type="entry name" value="AAA"/>
    <property type="match status" value="1"/>
</dbReference>
<dbReference type="Pfam" id="PF00005">
    <property type="entry name" value="ABC_tran"/>
    <property type="match status" value="1"/>
</dbReference>
<dbReference type="RefSeq" id="WP_230562651.1">
    <property type="nucleotide sequence ID" value="NZ_JAJITC010000009.1"/>
</dbReference>
<organism evidence="10 11">
    <name type="scientific">Paraburkholderia translucens</name>
    <dbReference type="NCBI Taxonomy" id="2886945"/>
    <lineage>
        <taxon>Bacteria</taxon>
        <taxon>Pseudomonadati</taxon>
        <taxon>Pseudomonadota</taxon>
        <taxon>Betaproteobacteria</taxon>
        <taxon>Burkholderiales</taxon>
        <taxon>Burkholderiaceae</taxon>
        <taxon>Paraburkholderia</taxon>
    </lineage>
</organism>
<accession>A0ABS8KGC4</accession>
<sequence>MIEIRNVSQRFAGPRGWVEALHNVNLSIPAGEVFGIIGRSGAGKSTLVRTINLLARPSEGNILVNGLDLTALPAARLRDARREIGMIFQHFNLLSSRTVYDNVALPLELAGMKRDEIEANVLPLLELVGLSAQKDRYPAQISGGQKQRVGIARALASKPKVLLSDEATSALDPETTRAILDLLKRINRELNLTIVLITHQMDVIKQVCDRVAVLDAGRVVEEGKVIDVFLQPRHEVTRALIGDVIAQDLPPAMKARVAQRLQSGSGHLLRLAFTGSGVDQPILSETIRRYELDFNILHGQIDEIQGQAFGSLAVLAGGDPTQVVQAITFLREQGVVVEELSHVE</sequence>
<protein>
    <submittedName>
        <fullName evidence="10">Methionine ABC transporter ATP-binding protein</fullName>
    </submittedName>
</protein>
<dbReference type="SUPFAM" id="SSF52540">
    <property type="entry name" value="P-loop containing nucleoside triphosphate hydrolases"/>
    <property type="match status" value="1"/>
</dbReference>
<evidence type="ECO:0000256" key="5">
    <source>
        <dbReference type="ARBA" id="ARBA00022840"/>
    </source>
</evidence>
<evidence type="ECO:0000256" key="2">
    <source>
        <dbReference type="ARBA" id="ARBA00022475"/>
    </source>
</evidence>
<keyword evidence="8" id="KW-0472">Membrane</keyword>
<dbReference type="EMBL" id="JAJITC010000009">
    <property type="protein sequence ID" value="MCC8403816.1"/>
    <property type="molecule type" value="Genomic_DNA"/>
</dbReference>
<reference evidence="10 11" key="1">
    <citation type="submission" date="2021-11" db="EMBL/GenBank/DDBJ databases">
        <authorList>
            <person name="Oh E.-T."/>
            <person name="Kim S.-B."/>
        </authorList>
    </citation>
    <scope>NUCLEOTIDE SEQUENCE [LARGE SCALE GENOMIC DNA]</scope>
    <source>
        <strain evidence="10 11">MMS20-SJTN17</strain>
    </source>
</reference>
<dbReference type="InterPro" id="IPR045865">
    <property type="entry name" value="ACT-like_dom_sf"/>
</dbReference>
<comment type="caution">
    <text evidence="10">The sequence shown here is derived from an EMBL/GenBank/DDBJ whole genome shotgun (WGS) entry which is preliminary data.</text>
</comment>
<evidence type="ECO:0000256" key="3">
    <source>
        <dbReference type="ARBA" id="ARBA00022519"/>
    </source>
</evidence>
<evidence type="ECO:0000256" key="6">
    <source>
        <dbReference type="ARBA" id="ARBA00022967"/>
    </source>
</evidence>
<evidence type="ECO:0000256" key="8">
    <source>
        <dbReference type="ARBA" id="ARBA00023136"/>
    </source>
</evidence>
<evidence type="ECO:0000256" key="7">
    <source>
        <dbReference type="ARBA" id="ARBA00022970"/>
    </source>
</evidence>
<proteinExistence type="predicted"/>
<evidence type="ECO:0000256" key="1">
    <source>
        <dbReference type="ARBA" id="ARBA00022448"/>
    </source>
</evidence>
<gene>
    <name evidence="10" type="ORF">LJ655_18290</name>
</gene>
<keyword evidence="1" id="KW-0813">Transport</keyword>
<dbReference type="CDD" id="cd03258">
    <property type="entry name" value="ABC_MetN_methionine_transporter"/>
    <property type="match status" value="1"/>
</dbReference>
<keyword evidence="2" id="KW-1003">Cell membrane</keyword>
<keyword evidence="6" id="KW-1278">Translocase</keyword>
<dbReference type="InterPro" id="IPR027417">
    <property type="entry name" value="P-loop_NTPase"/>
</dbReference>
<dbReference type="InterPro" id="IPR003593">
    <property type="entry name" value="AAA+_ATPase"/>
</dbReference>
<dbReference type="Proteomes" id="UP001430614">
    <property type="component" value="Unassembled WGS sequence"/>
</dbReference>
<evidence type="ECO:0000313" key="11">
    <source>
        <dbReference type="Proteomes" id="UP001430614"/>
    </source>
</evidence>